<protein>
    <submittedName>
        <fullName evidence="2">Exonuclease SbcC</fullName>
    </submittedName>
</protein>
<evidence type="ECO:0000256" key="1">
    <source>
        <dbReference type="SAM" id="MobiDB-lite"/>
    </source>
</evidence>
<accession>A0A9W4E5L4</accession>
<gene>
    <name evidence="2" type="ORF">SBRY_20982</name>
</gene>
<keyword evidence="3" id="KW-1185">Reference proteome</keyword>
<dbReference type="GO" id="GO:0004527">
    <property type="term" value="F:exonuclease activity"/>
    <property type="evidence" value="ECO:0007669"/>
    <property type="project" value="UniProtKB-KW"/>
</dbReference>
<keyword evidence="2" id="KW-0540">Nuclease</keyword>
<organism evidence="2 3">
    <name type="scientific">Actinacidiphila bryophytorum</name>
    <dbReference type="NCBI Taxonomy" id="1436133"/>
    <lineage>
        <taxon>Bacteria</taxon>
        <taxon>Bacillati</taxon>
        <taxon>Actinomycetota</taxon>
        <taxon>Actinomycetes</taxon>
        <taxon>Kitasatosporales</taxon>
        <taxon>Streptomycetaceae</taxon>
        <taxon>Actinacidiphila</taxon>
    </lineage>
</organism>
<reference evidence="2" key="1">
    <citation type="submission" date="2021-06" db="EMBL/GenBank/DDBJ databases">
        <authorList>
            <person name="Arsene-Ploetze F."/>
        </authorList>
    </citation>
    <scope>NUCLEOTIDE SEQUENCE</scope>
    <source>
        <strain evidence="2">SBRY1</strain>
    </source>
</reference>
<evidence type="ECO:0000313" key="3">
    <source>
        <dbReference type="Proteomes" id="UP001153328"/>
    </source>
</evidence>
<evidence type="ECO:0000313" key="2">
    <source>
        <dbReference type="EMBL" id="CAG7633486.1"/>
    </source>
</evidence>
<name>A0A9W4E5L4_9ACTN</name>
<feature type="region of interest" description="Disordered" evidence="1">
    <location>
        <begin position="1"/>
        <end position="73"/>
    </location>
</feature>
<keyword evidence="2" id="KW-0378">Hydrolase</keyword>
<sequence>MARAAAADPAAQRPPRRPVGGARLDVRAAAGAAGQPGARRRTPPARRGPPGVRHLTPPVTARGTWHPPPRHHT</sequence>
<dbReference type="AlphaFoldDB" id="A0A9W4E5L4"/>
<feature type="compositionally biased region" description="Low complexity" evidence="1">
    <location>
        <begin position="1"/>
        <end position="37"/>
    </location>
</feature>
<keyword evidence="2" id="KW-0269">Exonuclease</keyword>
<proteinExistence type="predicted"/>
<dbReference type="Proteomes" id="UP001153328">
    <property type="component" value="Unassembled WGS sequence"/>
</dbReference>
<dbReference type="EMBL" id="CAJVAX010000012">
    <property type="protein sequence ID" value="CAG7633486.1"/>
    <property type="molecule type" value="Genomic_DNA"/>
</dbReference>
<comment type="caution">
    <text evidence="2">The sequence shown here is derived from an EMBL/GenBank/DDBJ whole genome shotgun (WGS) entry which is preliminary data.</text>
</comment>